<dbReference type="EMBL" id="MU858130">
    <property type="protein sequence ID" value="KAK4212288.1"/>
    <property type="molecule type" value="Genomic_DNA"/>
</dbReference>
<evidence type="ECO:0000256" key="2">
    <source>
        <dbReference type="SAM" id="Phobius"/>
    </source>
</evidence>
<protein>
    <submittedName>
        <fullName evidence="4">Uncharacterized protein</fullName>
    </submittedName>
</protein>
<dbReference type="Proteomes" id="UP001301769">
    <property type="component" value="Unassembled WGS sequence"/>
</dbReference>
<evidence type="ECO:0000313" key="5">
    <source>
        <dbReference type="Proteomes" id="UP001301769"/>
    </source>
</evidence>
<feature type="compositionally biased region" description="Polar residues" evidence="1">
    <location>
        <begin position="207"/>
        <end position="229"/>
    </location>
</feature>
<accession>A0AAN7B641</accession>
<evidence type="ECO:0000256" key="1">
    <source>
        <dbReference type="SAM" id="MobiDB-lite"/>
    </source>
</evidence>
<feature type="compositionally biased region" description="Polar residues" evidence="1">
    <location>
        <begin position="273"/>
        <end position="283"/>
    </location>
</feature>
<feature type="compositionally biased region" description="Pro residues" evidence="1">
    <location>
        <begin position="175"/>
        <end position="198"/>
    </location>
</feature>
<organism evidence="4 5">
    <name type="scientific">Rhypophila decipiens</name>
    <dbReference type="NCBI Taxonomy" id="261697"/>
    <lineage>
        <taxon>Eukaryota</taxon>
        <taxon>Fungi</taxon>
        <taxon>Dikarya</taxon>
        <taxon>Ascomycota</taxon>
        <taxon>Pezizomycotina</taxon>
        <taxon>Sordariomycetes</taxon>
        <taxon>Sordariomycetidae</taxon>
        <taxon>Sordariales</taxon>
        <taxon>Naviculisporaceae</taxon>
        <taxon>Rhypophila</taxon>
    </lineage>
</organism>
<feature type="signal peptide" evidence="3">
    <location>
        <begin position="1"/>
        <end position="25"/>
    </location>
</feature>
<evidence type="ECO:0000256" key="3">
    <source>
        <dbReference type="SAM" id="SignalP"/>
    </source>
</evidence>
<name>A0AAN7B641_9PEZI</name>
<proteinExistence type="predicted"/>
<feature type="region of interest" description="Disordered" evidence="1">
    <location>
        <begin position="170"/>
        <end position="283"/>
    </location>
</feature>
<keyword evidence="2" id="KW-0472">Membrane</keyword>
<feature type="transmembrane region" description="Helical" evidence="2">
    <location>
        <begin position="289"/>
        <end position="312"/>
    </location>
</feature>
<keyword evidence="5" id="KW-1185">Reference proteome</keyword>
<keyword evidence="2" id="KW-1133">Transmembrane helix</keyword>
<keyword evidence="3" id="KW-0732">Signal</keyword>
<keyword evidence="2" id="KW-0812">Transmembrane</keyword>
<reference evidence="4" key="2">
    <citation type="submission" date="2023-05" db="EMBL/GenBank/DDBJ databases">
        <authorList>
            <consortium name="Lawrence Berkeley National Laboratory"/>
            <person name="Steindorff A."/>
            <person name="Hensen N."/>
            <person name="Bonometti L."/>
            <person name="Westerberg I."/>
            <person name="Brannstrom I.O."/>
            <person name="Guillou S."/>
            <person name="Cros-Aarteil S."/>
            <person name="Calhoun S."/>
            <person name="Haridas S."/>
            <person name="Kuo A."/>
            <person name="Mondo S."/>
            <person name="Pangilinan J."/>
            <person name="Riley R."/>
            <person name="Labutti K."/>
            <person name="Andreopoulos B."/>
            <person name="Lipzen A."/>
            <person name="Chen C."/>
            <person name="Yanf M."/>
            <person name="Daum C."/>
            <person name="Ng V."/>
            <person name="Clum A."/>
            <person name="Ohm R."/>
            <person name="Martin F."/>
            <person name="Silar P."/>
            <person name="Natvig D."/>
            <person name="Lalanne C."/>
            <person name="Gautier V."/>
            <person name="Ament-Velasquez S.L."/>
            <person name="Kruys A."/>
            <person name="Hutchinson M.I."/>
            <person name="Powell A.J."/>
            <person name="Barry K."/>
            <person name="Miller A.N."/>
            <person name="Grigoriev I.V."/>
            <person name="Debuchy R."/>
            <person name="Gladieux P."/>
            <person name="Thoren M.H."/>
            <person name="Johannesson H."/>
        </authorList>
    </citation>
    <scope>NUCLEOTIDE SEQUENCE</scope>
    <source>
        <strain evidence="4">PSN293</strain>
    </source>
</reference>
<reference evidence="4" key="1">
    <citation type="journal article" date="2023" name="Mol. Phylogenet. Evol.">
        <title>Genome-scale phylogeny and comparative genomics of the fungal order Sordariales.</title>
        <authorList>
            <person name="Hensen N."/>
            <person name="Bonometti L."/>
            <person name="Westerberg I."/>
            <person name="Brannstrom I.O."/>
            <person name="Guillou S."/>
            <person name="Cros-Aarteil S."/>
            <person name="Calhoun S."/>
            <person name="Haridas S."/>
            <person name="Kuo A."/>
            <person name="Mondo S."/>
            <person name="Pangilinan J."/>
            <person name="Riley R."/>
            <person name="LaButti K."/>
            <person name="Andreopoulos B."/>
            <person name="Lipzen A."/>
            <person name="Chen C."/>
            <person name="Yan M."/>
            <person name="Daum C."/>
            <person name="Ng V."/>
            <person name="Clum A."/>
            <person name="Steindorff A."/>
            <person name="Ohm R.A."/>
            <person name="Martin F."/>
            <person name="Silar P."/>
            <person name="Natvig D.O."/>
            <person name="Lalanne C."/>
            <person name="Gautier V."/>
            <person name="Ament-Velasquez S.L."/>
            <person name="Kruys A."/>
            <person name="Hutchinson M.I."/>
            <person name="Powell A.J."/>
            <person name="Barry K."/>
            <person name="Miller A.N."/>
            <person name="Grigoriev I.V."/>
            <person name="Debuchy R."/>
            <person name="Gladieux P."/>
            <person name="Hiltunen Thoren M."/>
            <person name="Johannesson H."/>
        </authorList>
    </citation>
    <scope>NUCLEOTIDE SEQUENCE</scope>
    <source>
        <strain evidence="4">PSN293</strain>
    </source>
</reference>
<dbReference type="AlphaFoldDB" id="A0AAN7B641"/>
<evidence type="ECO:0000313" key="4">
    <source>
        <dbReference type="EMBL" id="KAK4212288.1"/>
    </source>
</evidence>
<gene>
    <name evidence="4" type="ORF">QBC37DRAFT_465964</name>
</gene>
<feature type="compositionally biased region" description="Low complexity" evidence="1">
    <location>
        <begin position="230"/>
        <end position="260"/>
    </location>
</feature>
<comment type="caution">
    <text evidence="4">The sequence shown here is derived from an EMBL/GenBank/DDBJ whole genome shotgun (WGS) entry which is preliminary data.</text>
</comment>
<sequence length="336" mass="35232">MLRLAFTRSAVISTALASLLTSSFAISTVPKPIHGLHGHAHGGPTWRRANHVHIDLMECKKATDTGFDTLQMALYFSGEPDDTPRVSIDAFSYAKQPGWAGTGDITGLFPDQGPFTVNIPRVVSEGQLAGSGYNGKKEPWSCSAAYKESSYATQDGTVCNRAYICRRAAKSSAPTPAPTPTASPSPPSNPSSSEPPAPALTRPSELTIDSNQGDKQPDNQRNSQEDSGNTSPSTPAATVSTTPSSQPSGPSSPAASTPPANKGATGSDKDAVSDSQTAPSSDLTTDQKIAIGLGVPGGVFGLGCFVLAILAWRYPKKRKEIVNRFSMLNRKSTINN</sequence>
<feature type="chain" id="PRO_5042897134" evidence="3">
    <location>
        <begin position="26"/>
        <end position="336"/>
    </location>
</feature>